<evidence type="ECO:0000256" key="8">
    <source>
        <dbReference type="ARBA" id="ARBA00022989"/>
    </source>
</evidence>
<keyword evidence="6 12" id="KW-0812">Transmembrane</keyword>
<comment type="subcellular location">
    <subcellularLocation>
        <location evidence="1 12">Golgi apparatus</location>
        <location evidence="1 12">Golgi stack membrane</location>
        <topology evidence="1 12">Single-pass type II membrane protein</topology>
    </subcellularLocation>
</comment>
<comment type="pathway">
    <text evidence="2">Protein modification; protein glycosylation.</text>
</comment>
<evidence type="ECO:0000256" key="10">
    <source>
        <dbReference type="ARBA" id="ARBA00023136"/>
    </source>
</evidence>
<dbReference type="InterPro" id="IPR031481">
    <property type="entry name" value="Glyco_tran_10_N"/>
</dbReference>
<accession>A0A7R8ZQJ5</accession>
<dbReference type="PANTHER" id="PTHR48438:SF1">
    <property type="entry name" value="ALPHA-(1,3)-FUCOSYLTRANSFERASE C-RELATED"/>
    <property type="match status" value="1"/>
</dbReference>
<dbReference type="EC" id="2.4.1.-" evidence="12"/>
<dbReference type="Gene3D" id="3.40.50.11660">
    <property type="entry name" value="Glycosyl transferase family 10, C-terminal domain"/>
    <property type="match status" value="1"/>
</dbReference>
<dbReference type="AlphaFoldDB" id="A0A7R8ZQJ5"/>
<evidence type="ECO:0000256" key="3">
    <source>
        <dbReference type="ARBA" id="ARBA00008919"/>
    </source>
</evidence>
<dbReference type="InterPro" id="IPR038577">
    <property type="entry name" value="GT10-like_C_sf"/>
</dbReference>
<feature type="domain" description="Fucosyltransferase N-terminal" evidence="14">
    <location>
        <begin position="11"/>
        <end position="87"/>
    </location>
</feature>
<keyword evidence="11" id="KW-0325">Glycoprotein</keyword>
<proteinExistence type="inferred from homology"/>
<evidence type="ECO:0000256" key="11">
    <source>
        <dbReference type="ARBA" id="ARBA00023180"/>
    </source>
</evidence>
<feature type="non-terminal residue" evidence="15">
    <location>
        <position position="1"/>
    </location>
</feature>
<evidence type="ECO:0000256" key="4">
    <source>
        <dbReference type="ARBA" id="ARBA00022676"/>
    </source>
</evidence>
<keyword evidence="4 12" id="KW-0328">Glycosyltransferase</keyword>
<dbReference type="Pfam" id="PF17039">
    <property type="entry name" value="Glyco_tran_10_N"/>
    <property type="match status" value="1"/>
</dbReference>
<evidence type="ECO:0000256" key="6">
    <source>
        <dbReference type="ARBA" id="ARBA00022692"/>
    </source>
</evidence>
<dbReference type="UniPathway" id="UPA00378"/>
<reference evidence="15" key="1">
    <citation type="submission" date="2020-11" db="EMBL/GenBank/DDBJ databases">
        <authorList>
            <person name="Tran Van P."/>
        </authorList>
    </citation>
    <scope>NUCLEOTIDE SEQUENCE</scope>
</reference>
<dbReference type="FunFam" id="3.40.50.11660:FF:000004">
    <property type="entry name" value="Glycoprotein 3-alpha-L-fucosyltransferase A"/>
    <property type="match status" value="1"/>
</dbReference>
<dbReference type="InterPro" id="IPR055270">
    <property type="entry name" value="Glyco_tran_10_C"/>
</dbReference>
<feature type="domain" description="Fucosyltransferase C-terminal" evidence="13">
    <location>
        <begin position="109"/>
        <end position="277"/>
    </location>
</feature>
<evidence type="ECO:0000256" key="7">
    <source>
        <dbReference type="ARBA" id="ARBA00022968"/>
    </source>
</evidence>
<name>A0A7R8ZQJ5_9CRUS</name>
<gene>
    <name evidence="15" type="ORF">CTOB1V02_LOCUS6392</name>
</gene>
<evidence type="ECO:0000259" key="14">
    <source>
        <dbReference type="Pfam" id="PF17039"/>
    </source>
</evidence>
<dbReference type="SUPFAM" id="SSF53756">
    <property type="entry name" value="UDP-Glycosyltransferase/glycogen phosphorylase"/>
    <property type="match status" value="1"/>
</dbReference>
<dbReference type="PANTHER" id="PTHR48438">
    <property type="entry name" value="ALPHA-(1,3)-FUCOSYLTRANSFERASE C-RELATED"/>
    <property type="match status" value="1"/>
</dbReference>
<comment type="similarity">
    <text evidence="3 12">Belongs to the glycosyltransferase 10 family.</text>
</comment>
<evidence type="ECO:0000256" key="12">
    <source>
        <dbReference type="RuleBase" id="RU003832"/>
    </source>
</evidence>
<organism evidence="15">
    <name type="scientific">Cyprideis torosa</name>
    <dbReference type="NCBI Taxonomy" id="163714"/>
    <lineage>
        <taxon>Eukaryota</taxon>
        <taxon>Metazoa</taxon>
        <taxon>Ecdysozoa</taxon>
        <taxon>Arthropoda</taxon>
        <taxon>Crustacea</taxon>
        <taxon>Oligostraca</taxon>
        <taxon>Ostracoda</taxon>
        <taxon>Podocopa</taxon>
        <taxon>Podocopida</taxon>
        <taxon>Cytherocopina</taxon>
        <taxon>Cytheroidea</taxon>
        <taxon>Cytherideidae</taxon>
        <taxon>Cyprideis</taxon>
    </lineage>
</organism>
<dbReference type="InterPro" id="IPR001503">
    <property type="entry name" value="Glyco_trans_10"/>
</dbReference>
<keyword evidence="10" id="KW-0472">Membrane</keyword>
<evidence type="ECO:0000313" key="15">
    <source>
        <dbReference type="EMBL" id="CAD7228511.1"/>
    </source>
</evidence>
<evidence type="ECO:0000259" key="13">
    <source>
        <dbReference type="Pfam" id="PF00852"/>
    </source>
</evidence>
<keyword evidence="5 12" id="KW-0808">Transferase</keyword>
<dbReference type="GO" id="GO:0032580">
    <property type="term" value="C:Golgi cisterna membrane"/>
    <property type="evidence" value="ECO:0007669"/>
    <property type="project" value="UniProtKB-SubCell"/>
</dbReference>
<dbReference type="EMBL" id="OB661567">
    <property type="protein sequence ID" value="CAD7228511.1"/>
    <property type="molecule type" value="Genomic_DNA"/>
</dbReference>
<protein>
    <recommendedName>
        <fullName evidence="12">Fucosyltransferase</fullName>
        <ecNumber evidence="12">2.4.1.-</ecNumber>
    </recommendedName>
</protein>
<keyword evidence="7" id="KW-0735">Signal-anchor</keyword>
<evidence type="ECO:0000256" key="9">
    <source>
        <dbReference type="ARBA" id="ARBA00023034"/>
    </source>
</evidence>
<dbReference type="GO" id="GO:0008417">
    <property type="term" value="F:fucosyltransferase activity"/>
    <property type="evidence" value="ECO:0007669"/>
    <property type="project" value="InterPro"/>
</dbReference>
<evidence type="ECO:0000256" key="2">
    <source>
        <dbReference type="ARBA" id="ARBA00004922"/>
    </source>
</evidence>
<evidence type="ECO:0000256" key="5">
    <source>
        <dbReference type="ARBA" id="ARBA00022679"/>
    </source>
</evidence>
<dbReference type="OrthoDB" id="427096at2759"/>
<sequence length="315" mass="36831">ALKSGRNFFLKEKCPVDQCQFSHEKHDFATADVVIFKDQVPERPEGRSNQIWVLYMLECPFHTPHGKKNAVNWTATYRHDSDLVAPYAKWVYYDPAVKRKQVQKNYAAGKTKKVAWFVSNCHAKNGRLQYAKELSKYIDVDIYGVCGTKMCPRRDPKCFNLLNSDYKFYLAFENSNCRDYITEKLFQNGLSQNILPIVMGAHPEDYARATPVHSVIHVEDFVGPKELAEYLHHLDKNDDLYNQYFEWKGTGEMINTHFWCRLCAMAHEPSVTKSYDVNDWWRGNGACRKGSWMNEEMAAAMFWWRGRSPTEYDRT</sequence>
<dbReference type="Pfam" id="PF00852">
    <property type="entry name" value="Glyco_transf_10"/>
    <property type="match status" value="1"/>
</dbReference>
<keyword evidence="9 12" id="KW-0333">Golgi apparatus</keyword>
<evidence type="ECO:0000256" key="1">
    <source>
        <dbReference type="ARBA" id="ARBA00004447"/>
    </source>
</evidence>
<keyword evidence="8" id="KW-1133">Transmembrane helix</keyword>